<dbReference type="Proteomes" id="UP000572407">
    <property type="component" value="Unassembled WGS sequence"/>
</dbReference>
<evidence type="ECO:0000313" key="1">
    <source>
        <dbReference type="EMBL" id="MBA1377176.1"/>
    </source>
</evidence>
<evidence type="ECO:0000313" key="2">
    <source>
        <dbReference type="Proteomes" id="UP000572407"/>
    </source>
</evidence>
<protein>
    <submittedName>
        <fullName evidence="1">Uncharacterized protein</fullName>
    </submittedName>
</protein>
<sequence length="79" mass="8926">MTWQAARWRYFDCWRSSPVGASLLAKAVGQLAASFAVPPSSRAGSLPQKGISLRDRVVRSRRIRLSHLARESGRRWSRC</sequence>
<accession>A0A7V8RIN1</accession>
<name>A0A7V8RIN1_9PSED</name>
<dbReference type="EMBL" id="VDLV01000006">
    <property type="protein sequence ID" value="MBA1377176.1"/>
    <property type="molecule type" value="Genomic_DNA"/>
</dbReference>
<gene>
    <name evidence="1" type="ORF">FHK92_04990</name>
</gene>
<proteinExistence type="predicted"/>
<organism evidence="1 2">
    <name type="scientific">Pseudomonas brassicacearum subsp. neoaurantiaca</name>
    <dbReference type="NCBI Taxonomy" id="494916"/>
    <lineage>
        <taxon>Bacteria</taxon>
        <taxon>Pseudomonadati</taxon>
        <taxon>Pseudomonadota</taxon>
        <taxon>Gammaproteobacteria</taxon>
        <taxon>Pseudomonadales</taxon>
        <taxon>Pseudomonadaceae</taxon>
        <taxon>Pseudomonas</taxon>
    </lineage>
</organism>
<comment type="caution">
    <text evidence="1">The sequence shown here is derived from an EMBL/GenBank/DDBJ whole genome shotgun (WGS) entry which is preliminary data.</text>
</comment>
<dbReference type="AlphaFoldDB" id="A0A7V8RIN1"/>
<reference evidence="1 2" key="1">
    <citation type="submission" date="2019-06" db="EMBL/GenBank/DDBJ databases">
        <title>Analysis of the biodiversity of Brassica napus bacterial endophytes for the selection of potential efficient biofertilizers for rapeseed crops.</title>
        <authorList>
            <person name="Jimenez-Gomez A."/>
            <person name="Saati-Santamaria Z."/>
            <person name="Menendez E."/>
            <person name="Rivas R."/>
            <person name="Mateos P.F."/>
            <person name="Velazquez E."/>
            <person name="Garcia-Fraile P."/>
        </authorList>
    </citation>
    <scope>NUCLEOTIDE SEQUENCE [LARGE SCALE GENOMIC DNA]</scope>
    <source>
        <strain evidence="1 2">CDVBN10</strain>
    </source>
</reference>